<dbReference type="InterPro" id="IPR035903">
    <property type="entry name" value="HesB-like_dom_sf"/>
</dbReference>
<name>A0ABV0EZU2_9ENTE</name>
<dbReference type="SUPFAM" id="SSF89360">
    <property type="entry name" value="HesB-like domain"/>
    <property type="match status" value="1"/>
</dbReference>
<accession>A0ABV0EZU2</accession>
<organism evidence="2 3">
    <name type="scientific">Candidatus Enterococcus ferrettii</name>
    <dbReference type="NCBI Taxonomy" id="2815324"/>
    <lineage>
        <taxon>Bacteria</taxon>
        <taxon>Bacillati</taxon>
        <taxon>Bacillota</taxon>
        <taxon>Bacilli</taxon>
        <taxon>Lactobacillales</taxon>
        <taxon>Enterococcaceae</taxon>
        <taxon>Enterococcus</taxon>
    </lineage>
</organism>
<evidence type="ECO:0000313" key="2">
    <source>
        <dbReference type="EMBL" id="MEO1772777.1"/>
    </source>
</evidence>
<evidence type="ECO:0000256" key="1">
    <source>
        <dbReference type="ARBA" id="ARBA00006718"/>
    </source>
</evidence>
<keyword evidence="3" id="KW-1185">Reference proteome</keyword>
<dbReference type="InterPro" id="IPR008326">
    <property type="entry name" value="PdhI-like"/>
</dbReference>
<evidence type="ECO:0000313" key="3">
    <source>
        <dbReference type="Proteomes" id="UP000664357"/>
    </source>
</evidence>
<comment type="caution">
    <text evidence="2">The sequence shown here is derived from an EMBL/GenBank/DDBJ whole genome shotgun (WGS) entry which is preliminary data.</text>
</comment>
<gene>
    <name evidence="2" type="ORF">JZO67_004760</name>
</gene>
<dbReference type="EMBL" id="JAFREL020000006">
    <property type="protein sequence ID" value="MEO1772777.1"/>
    <property type="molecule type" value="Genomic_DNA"/>
</dbReference>
<protein>
    <recommendedName>
        <fullName evidence="4">Iron-sulfur cluster biosynthesis protein</fullName>
    </recommendedName>
</protein>
<reference evidence="2 3" key="1">
    <citation type="submission" date="2024-02" db="EMBL/GenBank/DDBJ databases">
        <title>The Genome Sequence of Enterococcus sp. DIV0159.</title>
        <authorList>
            <person name="Earl A."/>
            <person name="Manson A."/>
            <person name="Gilmore M."/>
            <person name="Sanders J."/>
            <person name="Shea T."/>
            <person name="Howe W."/>
            <person name="Livny J."/>
            <person name="Cuomo C."/>
            <person name="Neafsey D."/>
            <person name="Birren B."/>
        </authorList>
    </citation>
    <scope>NUCLEOTIDE SEQUENCE [LARGE SCALE GENOMIC DNA]</scope>
    <source>
        <strain evidence="2 3">665A</strain>
    </source>
</reference>
<dbReference type="Proteomes" id="UP000664357">
    <property type="component" value="Unassembled WGS sequence"/>
</dbReference>
<proteinExistence type="inferred from homology"/>
<evidence type="ECO:0008006" key="4">
    <source>
        <dbReference type="Google" id="ProtNLM"/>
    </source>
</evidence>
<dbReference type="PIRSF" id="PIRSF034852">
    <property type="entry name" value="UCP034852"/>
    <property type="match status" value="1"/>
</dbReference>
<sequence length="98" mass="11275">MMKLTVTPAAHKWFKEEIVVNEGQGIKFYGKVYGKTQVHDGFSVGMAVDTPEKPLITENLGGRLFFVEEADEWFFKGYNLVVDYDDDLDEPKYEFNEA</sequence>
<comment type="similarity">
    <text evidence="1">Belongs to the HesB/IscA family.</text>
</comment>